<evidence type="ECO:0000256" key="2">
    <source>
        <dbReference type="ARBA" id="ARBA00007663"/>
    </source>
</evidence>
<dbReference type="EMBL" id="BSNN01000006">
    <property type="protein sequence ID" value="GLQ35901.1"/>
    <property type="molecule type" value="Genomic_DNA"/>
</dbReference>
<dbReference type="InterPro" id="IPR006070">
    <property type="entry name" value="Sua5-like_dom"/>
</dbReference>
<accession>A0ABQ5VXD8</accession>
<evidence type="ECO:0000256" key="3">
    <source>
        <dbReference type="ARBA" id="ARBA00012584"/>
    </source>
</evidence>
<dbReference type="Pfam" id="PF01300">
    <property type="entry name" value="Sua5_yciO_yrdC"/>
    <property type="match status" value="1"/>
</dbReference>
<evidence type="ECO:0000256" key="8">
    <source>
        <dbReference type="ARBA" id="ARBA00022695"/>
    </source>
</evidence>
<evidence type="ECO:0000256" key="1">
    <source>
        <dbReference type="ARBA" id="ARBA00004496"/>
    </source>
</evidence>
<reference evidence="16" key="1">
    <citation type="journal article" date="2019" name="Int. J. Syst. Evol. Microbiol.">
        <title>The Global Catalogue of Microorganisms (GCM) 10K type strain sequencing project: providing services to taxonomists for standard genome sequencing and annotation.</title>
        <authorList>
            <consortium name="The Broad Institute Genomics Platform"/>
            <consortium name="The Broad Institute Genome Sequencing Center for Infectious Disease"/>
            <person name="Wu L."/>
            <person name="Ma J."/>
        </authorList>
    </citation>
    <scope>NUCLEOTIDE SEQUENCE [LARGE SCALE GENOMIC DNA]</scope>
    <source>
        <strain evidence="16">NBRC 110140</strain>
    </source>
</reference>
<evidence type="ECO:0000256" key="12">
    <source>
        <dbReference type="ARBA" id="ARBA00048366"/>
    </source>
</evidence>
<dbReference type="InterPro" id="IPR050156">
    <property type="entry name" value="TC-AMP_synthase_SUA5"/>
</dbReference>
<dbReference type="RefSeq" id="WP_284379012.1">
    <property type="nucleotide sequence ID" value="NZ_BSNN01000006.1"/>
</dbReference>
<organism evidence="15 16">
    <name type="scientific">Amylibacter marinus</name>
    <dbReference type="NCBI Taxonomy" id="1475483"/>
    <lineage>
        <taxon>Bacteria</taxon>
        <taxon>Pseudomonadati</taxon>
        <taxon>Pseudomonadota</taxon>
        <taxon>Alphaproteobacteria</taxon>
        <taxon>Rhodobacterales</taxon>
        <taxon>Paracoccaceae</taxon>
        <taxon>Amylibacter</taxon>
    </lineage>
</organism>
<dbReference type="PROSITE" id="PS51163">
    <property type="entry name" value="YRDC"/>
    <property type="match status" value="1"/>
</dbReference>
<dbReference type="NCBIfam" id="TIGR00057">
    <property type="entry name" value="L-threonylcarbamoyladenylate synthase"/>
    <property type="match status" value="1"/>
</dbReference>
<keyword evidence="9 13" id="KW-0547">Nucleotide-binding</keyword>
<evidence type="ECO:0000259" key="14">
    <source>
        <dbReference type="PROSITE" id="PS51163"/>
    </source>
</evidence>
<evidence type="ECO:0000256" key="13">
    <source>
        <dbReference type="PIRNR" id="PIRNR004930"/>
    </source>
</evidence>
<evidence type="ECO:0000256" key="10">
    <source>
        <dbReference type="ARBA" id="ARBA00022840"/>
    </source>
</evidence>
<evidence type="ECO:0000256" key="6">
    <source>
        <dbReference type="ARBA" id="ARBA00022679"/>
    </source>
</evidence>
<keyword evidence="16" id="KW-1185">Reference proteome</keyword>
<name>A0ABQ5VXD8_9RHOB</name>
<dbReference type="PANTHER" id="PTHR17490">
    <property type="entry name" value="SUA5"/>
    <property type="match status" value="1"/>
</dbReference>
<dbReference type="PIRSF" id="PIRSF004930">
    <property type="entry name" value="Tln_factor_SUA5"/>
    <property type="match status" value="1"/>
</dbReference>
<protein>
    <recommendedName>
        <fullName evidence="4 13">Threonylcarbamoyl-AMP synthase</fullName>
        <shortName evidence="13">TC-AMP synthase</shortName>
        <ecNumber evidence="3 13">2.7.7.87</ecNumber>
    </recommendedName>
    <alternativeName>
        <fullName evidence="11 13">L-threonylcarbamoyladenylate synthase</fullName>
    </alternativeName>
</protein>
<keyword evidence="5 13" id="KW-0963">Cytoplasm</keyword>
<evidence type="ECO:0000256" key="11">
    <source>
        <dbReference type="ARBA" id="ARBA00029774"/>
    </source>
</evidence>
<dbReference type="PANTHER" id="PTHR17490:SF16">
    <property type="entry name" value="THREONYLCARBAMOYL-AMP SYNTHASE"/>
    <property type="match status" value="1"/>
</dbReference>
<comment type="catalytic activity">
    <reaction evidence="12 13">
        <text>L-threonine + hydrogencarbonate + ATP = L-threonylcarbamoyladenylate + diphosphate + H2O</text>
        <dbReference type="Rhea" id="RHEA:36407"/>
        <dbReference type="ChEBI" id="CHEBI:15377"/>
        <dbReference type="ChEBI" id="CHEBI:17544"/>
        <dbReference type="ChEBI" id="CHEBI:30616"/>
        <dbReference type="ChEBI" id="CHEBI:33019"/>
        <dbReference type="ChEBI" id="CHEBI:57926"/>
        <dbReference type="ChEBI" id="CHEBI:73682"/>
        <dbReference type="EC" id="2.7.7.87"/>
    </reaction>
</comment>
<dbReference type="SUPFAM" id="SSF55821">
    <property type="entry name" value="YrdC/RibB"/>
    <property type="match status" value="1"/>
</dbReference>
<evidence type="ECO:0000256" key="7">
    <source>
        <dbReference type="ARBA" id="ARBA00022694"/>
    </source>
</evidence>
<evidence type="ECO:0000313" key="15">
    <source>
        <dbReference type="EMBL" id="GLQ35901.1"/>
    </source>
</evidence>
<dbReference type="Gene3D" id="3.40.50.11030">
    <property type="entry name" value="Threonylcarbamoyl-AMP synthase, C-terminal domain"/>
    <property type="match status" value="1"/>
</dbReference>
<feature type="domain" description="YrdC-like" evidence="14">
    <location>
        <begin position="9"/>
        <end position="196"/>
    </location>
</feature>
<dbReference type="Gene3D" id="3.90.870.10">
    <property type="entry name" value="DHBP synthase"/>
    <property type="match status" value="1"/>
</dbReference>
<dbReference type="InterPro" id="IPR005145">
    <property type="entry name" value="Sua5_C"/>
</dbReference>
<keyword evidence="7 13" id="KW-0819">tRNA processing</keyword>
<comment type="subcellular location">
    <subcellularLocation>
        <location evidence="1 13">Cytoplasm</location>
    </subcellularLocation>
</comment>
<evidence type="ECO:0000256" key="9">
    <source>
        <dbReference type="ARBA" id="ARBA00022741"/>
    </source>
</evidence>
<evidence type="ECO:0000256" key="5">
    <source>
        <dbReference type="ARBA" id="ARBA00022490"/>
    </source>
</evidence>
<comment type="similarity">
    <text evidence="2 13">Belongs to the SUA5 family.</text>
</comment>
<keyword evidence="8 13" id="KW-0548">Nucleotidyltransferase</keyword>
<sequence length="316" mass="33131">MTQMLKPTDLNIAQCADIWRSGGLVAFPTETVYGLGADACNGDAVAAIYAAKARPSFNPLIIHVADITTAQRYAVFSDTALQLAQAHWPGPLSLVLPIKRGCGLSELVTAGLETVAVRIPENPLARQLLGRFGGAVAAPSANPSGAISPTTARHVHAGLSGKIDAIIDGGPCHVGLESTILKVGPDRVHLLRAGGLPLEDIACDVVVSHPRGTEDAPQSPGQLQSHYAPNAQLRMNVTEAHEREYHIGFGAVAGQINLSRSADLREAATKLFAYLRMADEDAATLGKSHIAVAPIPHEGLGMAINDRLKRASAPRG</sequence>
<dbReference type="InterPro" id="IPR010923">
    <property type="entry name" value="T(6)A37_SUA5"/>
</dbReference>
<dbReference type="InterPro" id="IPR017945">
    <property type="entry name" value="DHBP_synth_RibB-like_a/b_dom"/>
</dbReference>
<evidence type="ECO:0000256" key="4">
    <source>
        <dbReference type="ARBA" id="ARBA00015492"/>
    </source>
</evidence>
<dbReference type="Proteomes" id="UP001156694">
    <property type="component" value="Unassembled WGS sequence"/>
</dbReference>
<dbReference type="EC" id="2.7.7.87" evidence="3 13"/>
<dbReference type="Pfam" id="PF03481">
    <property type="entry name" value="Sua5_C"/>
    <property type="match status" value="1"/>
</dbReference>
<keyword evidence="6 13" id="KW-0808">Transferase</keyword>
<dbReference type="InterPro" id="IPR038385">
    <property type="entry name" value="Sua5/YwlC_C"/>
</dbReference>
<comment type="caution">
    <text evidence="15">The sequence shown here is derived from an EMBL/GenBank/DDBJ whole genome shotgun (WGS) entry which is preliminary data.</text>
</comment>
<gene>
    <name evidence="15" type="ORF">GCM10007939_21850</name>
</gene>
<keyword evidence="10 13" id="KW-0067">ATP-binding</keyword>
<proteinExistence type="inferred from homology"/>
<evidence type="ECO:0000313" key="16">
    <source>
        <dbReference type="Proteomes" id="UP001156694"/>
    </source>
</evidence>
<comment type="function">
    <text evidence="13">Required for the formation of a threonylcarbamoyl group on adenosine at position 37 (t(6)A37) in tRNAs that read codons beginning with adenine.</text>
</comment>